<dbReference type="PANTHER" id="PTHR43677">
    <property type="entry name" value="SHORT-CHAIN DEHYDROGENASE/REDUCTASE"/>
    <property type="match status" value="1"/>
</dbReference>
<dbReference type="InterPro" id="IPR036291">
    <property type="entry name" value="NAD(P)-bd_dom_sf"/>
</dbReference>
<evidence type="ECO:0000259" key="1">
    <source>
        <dbReference type="SMART" id="SM00829"/>
    </source>
</evidence>
<name>A0A813L159_POLGL</name>
<comment type="caution">
    <text evidence="2">The sequence shown here is derived from an EMBL/GenBank/DDBJ whole genome shotgun (WGS) entry which is preliminary data.</text>
</comment>
<dbReference type="Pfam" id="PF13602">
    <property type="entry name" value="ADH_zinc_N_2"/>
    <property type="match status" value="1"/>
</dbReference>
<dbReference type="PANTHER" id="PTHR43677:SF4">
    <property type="entry name" value="QUINONE OXIDOREDUCTASE-LIKE PROTEIN 2"/>
    <property type="match status" value="1"/>
</dbReference>
<sequence>MAMEAAVVWNQVMALLLNLKIWFMRQVLRLPPTPLFRPGKAGLGPSVKAETQKELAARAQATADAGDACVCVEIVGPGGVDQLQGRVGCWAVCGYNLMKEFGGSQRISAPLAAALLPPDMVVVGNKAFSVNYADICVRWGLYESALRYVGWPIVPGFDIAGEVEAAGAESGFSKGDRVFGCTLFGGYASRVVVPRRQLLRLPEGLSFETAAALPTIAATALHAVQLAGAWPSSLHLGSSRDALVHSAAGGVGDMLCQVLRLCGMRVVGVVGSKAKISSCKADVVIDKSSEDWAQSARRHAPRGFRAVFDANGVATLKQSYGLLGRNGRLIVYGFHSNLPKCDGGLGMLSPLSWLQMSLDLMRTPHFDPMFLTLDSKAVLGFNLSFFAEEHELLAQYFAQIGEWIASGKIKAPPVRTFFLDGVREAHNALTSGNSVGKMVVTF</sequence>
<dbReference type="InterPro" id="IPR020843">
    <property type="entry name" value="ER"/>
</dbReference>
<dbReference type="AlphaFoldDB" id="A0A813L159"/>
<reference evidence="2" key="1">
    <citation type="submission" date="2021-02" db="EMBL/GenBank/DDBJ databases">
        <authorList>
            <person name="Dougan E. K."/>
            <person name="Rhodes N."/>
            <person name="Thang M."/>
            <person name="Chan C."/>
        </authorList>
    </citation>
    <scope>NUCLEOTIDE SEQUENCE</scope>
</reference>
<dbReference type="SMART" id="SM00829">
    <property type="entry name" value="PKS_ER"/>
    <property type="match status" value="1"/>
</dbReference>
<dbReference type="Gene3D" id="3.90.180.10">
    <property type="entry name" value="Medium-chain alcohol dehydrogenases, catalytic domain"/>
    <property type="match status" value="1"/>
</dbReference>
<dbReference type="InterPro" id="IPR051397">
    <property type="entry name" value="Zn-ADH-like_protein"/>
</dbReference>
<gene>
    <name evidence="2" type="ORF">PGLA2088_LOCUS40729</name>
</gene>
<dbReference type="GO" id="GO:0016491">
    <property type="term" value="F:oxidoreductase activity"/>
    <property type="evidence" value="ECO:0007669"/>
    <property type="project" value="InterPro"/>
</dbReference>
<dbReference type="InterPro" id="IPR011032">
    <property type="entry name" value="GroES-like_sf"/>
</dbReference>
<dbReference type="Gene3D" id="3.40.50.720">
    <property type="entry name" value="NAD(P)-binding Rossmann-like Domain"/>
    <property type="match status" value="1"/>
</dbReference>
<dbReference type="GO" id="GO:0005739">
    <property type="term" value="C:mitochondrion"/>
    <property type="evidence" value="ECO:0007669"/>
    <property type="project" value="TreeGrafter"/>
</dbReference>
<feature type="domain" description="Enoyl reductase (ER)" evidence="1">
    <location>
        <begin position="103"/>
        <end position="440"/>
    </location>
</feature>
<dbReference type="Proteomes" id="UP000626109">
    <property type="component" value="Unassembled WGS sequence"/>
</dbReference>
<evidence type="ECO:0000313" key="3">
    <source>
        <dbReference type="Proteomes" id="UP000626109"/>
    </source>
</evidence>
<accession>A0A813L159</accession>
<organism evidence="2 3">
    <name type="scientific">Polarella glacialis</name>
    <name type="common">Dinoflagellate</name>
    <dbReference type="NCBI Taxonomy" id="89957"/>
    <lineage>
        <taxon>Eukaryota</taxon>
        <taxon>Sar</taxon>
        <taxon>Alveolata</taxon>
        <taxon>Dinophyceae</taxon>
        <taxon>Suessiales</taxon>
        <taxon>Suessiaceae</taxon>
        <taxon>Polarella</taxon>
    </lineage>
</organism>
<proteinExistence type="predicted"/>
<dbReference type="InterPro" id="IPR013154">
    <property type="entry name" value="ADH-like_N"/>
</dbReference>
<evidence type="ECO:0000313" key="2">
    <source>
        <dbReference type="EMBL" id="CAE8719554.1"/>
    </source>
</evidence>
<dbReference type="SUPFAM" id="SSF51735">
    <property type="entry name" value="NAD(P)-binding Rossmann-fold domains"/>
    <property type="match status" value="1"/>
</dbReference>
<dbReference type="Pfam" id="PF08240">
    <property type="entry name" value="ADH_N"/>
    <property type="match status" value="1"/>
</dbReference>
<dbReference type="SUPFAM" id="SSF50129">
    <property type="entry name" value="GroES-like"/>
    <property type="match status" value="1"/>
</dbReference>
<dbReference type="EMBL" id="CAJNNW010033573">
    <property type="protein sequence ID" value="CAE8719554.1"/>
    <property type="molecule type" value="Genomic_DNA"/>
</dbReference>
<protein>
    <recommendedName>
        <fullName evidence="1">Enoyl reductase (ER) domain-containing protein</fullName>
    </recommendedName>
</protein>